<gene>
    <name evidence="1" type="ORF">PanWU01x14_046370</name>
</gene>
<organism evidence="1 2">
    <name type="scientific">Parasponia andersonii</name>
    <name type="common">Sponia andersonii</name>
    <dbReference type="NCBI Taxonomy" id="3476"/>
    <lineage>
        <taxon>Eukaryota</taxon>
        <taxon>Viridiplantae</taxon>
        <taxon>Streptophyta</taxon>
        <taxon>Embryophyta</taxon>
        <taxon>Tracheophyta</taxon>
        <taxon>Spermatophyta</taxon>
        <taxon>Magnoliopsida</taxon>
        <taxon>eudicotyledons</taxon>
        <taxon>Gunneridae</taxon>
        <taxon>Pentapetalae</taxon>
        <taxon>rosids</taxon>
        <taxon>fabids</taxon>
        <taxon>Rosales</taxon>
        <taxon>Cannabaceae</taxon>
        <taxon>Parasponia</taxon>
    </lineage>
</organism>
<dbReference type="EMBL" id="JXTB01000026">
    <property type="protein sequence ID" value="PON74920.1"/>
    <property type="molecule type" value="Genomic_DNA"/>
</dbReference>
<proteinExistence type="predicted"/>
<keyword evidence="2" id="KW-1185">Reference proteome</keyword>
<dbReference type="Proteomes" id="UP000237105">
    <property type="component" value="Unassembled WGS sequence"/>
</dbReference>
<protein>
    <submittedName>
        <fullName evidence="1">Uncharacterized protein</fullName>
    </submittedName>
</protein>
<sequence length="115" mass="13388">MSDEIFYSLALLDSDEWWEEGSDEWSDLLTWNESLGFSLLFNLSNISGDMTDELLMQCYSSGGSVSYNLSTRKLRNLPIYLADGVIFWEYYEKSLISEIQFDDYPVELIYMSKKA</sequence>
<comment type="caution">
    <text evidence="1">The sequence shown here is derived from an EMBL/GenBank/DDBJ whole genome shotgun (WGS) entry which is preliminary data.</text>
</comment>
<dbReference type="AlphaFoldDB" id="A0A2P5DNR3"/>
<accession>A0A2P5DNR3</accession>
<evidence type="ECO:0000313" key="2">
    <source>
        <dbReference type="Proteomes" id="UP000237105"/>
    </source>
</evidence>
<evidence type="ECO:0000313" key="1">
    <source>
        <dbReference type="EMBL" id="PON74920.1"/>
    </source>
</evidence>
<reference evidence="2" key="1">
    <citation type="submission" date="2016-06" db="EMBL/GenBank/DDBJ databases">
        <title>Parallel loss of symbiosis genes in relatives of nitrogen-fixing non-legume Parasponia.</title>
        <authorList>
            <person name="Van Velzen R."/>
            <person name="Holmer R."/>
            <person name="Bu F."/>
            <person name="Rutten L."/>
            <person name="Van Zeijl A."/>
            <person name="Liu W."/>
            <person name="Santuari L."/>
            <person name="Cao Q."/>
            <person name="Sharma T."/>
            <person name="Shen D."/>
            <person name="Roswanjaya Y."/>
            <person name="Wardhani T."/>
            <person name="Kalhor M.S."/>
            <person name="Jansen J."/>
            <person name="Van den Hoogen J."/>
            <person name="Gungor B."/>
            <person name="Hartog M."/>
            <person name="Hontelez J."/>
            <person name="Verver J."/>
            <person name="Yang W.-C."/>
            <person name="Schijlen E."/>
            <person name="Repin R."/>
            <person name="Schilthuizen M."/>
            <person name="Schranz E."/>
            <person name="Heidstra R."/>
            <person name="Miyata K."/>
            <person name="Fedorova E."/>
            <person name="Kohlen W."/>
            <person name="Bisseling T."/>
            <person name="Smit S."/>
            <person name="Geurts R."/>
        </authorList>
    </citation>
    <scope>NUCLEOTIDE SEQUENCE [LARGE SCALE GENOMIC DNA]</scope>
    <source>
        <strain evidence="2">cv. WU1-14</strain>
    </source>
</reference>
<name>A0A2P5DNR3_PARAD</name>